<evidence type="ECO:0000256" key="7">
    <source>
        <dbReference type="HAMAP-Rule" id="MF_00323"/>
    </source>
</evidence>
<evidence type="ECO:0000256" key="6">
    <source>
        <dbReference type="ARBA" id="ARBA00024536"/>
    </source>
</evidence>
<evidence type="ECO:0000256" key="2">
    <source>
        <dbReference type="ARBA" id="ARBA00023004"/>
    </source>
</evidence>
<comment type="pathway">
    <text evidence="7">Porphyrin-containing compound metabolism; protoheme biosynthesis; protoheme from protoporphyrin-IX: step 1/1.</text>
</comment>
<evidence type="ECO:0000256" key="3">
    <source>
        <dbReference type="ARBA" id="ARBA00023133"/>
    </source>
</evidence>
<comment type="catalytic activity">
    <reaction evidence="6">
        <text>Fe-coproporphyrin III + 2 H(+) = coproporphyrin III + Fe(2+)</text>
        <dbReference type="Rhea" id="RHEA:49572"/>
        <dbReference type="ChEBI" id="CHEBI:15378"/>
        <dbReference type="ChEBI" id="CHEBI:29033"/>
        <dbReference type="ChEBI" id="CHEBI:68438"/>
        <dbReference type="ChEBI" id="CHEBI:131725"/>
        <dbReference type="EC" id="4.99.1.9"/>
    </reaction>
    <physiologicalReaction direction="right-to-left" evidence="6">
        <dbReference type="Rhea" id="RHEA:49574"/>
    </physiologicalReaction>
</comment>
<dbReference type="RefSeq" id="WP_120275224.1">
    <property type="nucleotide sequence ID" value="NZ_RAPN01000004.1"/>
</dbReference>
<keyword evidence="2 7" id="KW-0408">Iron</keyword>
<feature type="binding site" evidence="7">
    <location>
        <position position="296"/>
    </location>
    <ligand>
        <name>Fe(2+)</name>
        <dbReference type="ChEBI" id="CHEBI:29033"/>
    </ligand>
</feature>
<evidence type="ECO:0000313" key="10">
    <source>
        <dbReference type="Proteomes" id="UP000283387"/>
    </source>
</evidence>
<keyword evidence="7" id="KW-0479">Metal-binding</keyword>
<dbReference type="GO" id="GO:0006783">
    <property type="term" value="P:heme biosynthetic process"/>
    <property type="evidence" value="ECO:0007669"/>
    <property type="project" value="UniProtKB-UniRule"/>
</dbReference>
<dbReference type="GO" id="GO:0046872">
    <property type="term" value="F:metal ion binding"/>
    <property type="evidence" value="ECO:0007669"/>
    <property type="project" value="UniProtKB-KW"/>
</dbReference>
<dbReference type="NCBIfam" id="TIGR00109">
    <property type="entry name" value="hemH"/>
    <property type="match status" value="1"/>
</dbReference>
<dbReference type="OrthoDB" id="9809741at2"/>
<comment type="caution">
    <text evidence="9">The sequence shown here is derived from an EMBL/GenBank/DDBJ whole genome shotgun (WGS) entry which is preliminary data.</text>
</comment>
<feature type="binding site" evidence="7">
    <location>
        <position position="192"/>
    </location>
    <ligand>
        <name>Fe(2+)</name>
        <dbReference type="ChEBI" id="CHEBI:29033"/>
    </ligand>
</feature>
<comment type="similarity">
    <text evidence="1 7 8">Belongs to the ferrochelatase family.</text>
</comment>
<dbReference type="EC" id="4.98.1.1" evidence="7"/>
<protein>
    <recommendedName>
        <fullName evidence="7">Ferrochelatase</fullName>
        <ecNumber evidence="7">4.98.1.1</ecNumber>
    </recommendedName>
    <alternativeName>
        <fullName evidence="7">Heme synthase</fullName>
    </alternativeName>
    <alternativeName>
        <fullName evidence="7">Protoheme ferro-lyase</fullName>
    </alternativeName>
</protein>
<dbReference type="SUPFAM" id="SSF53800">
    <property type="entry name" value="Chelatase"/>
    <property type="match status" value="1"/>
</dbReference>
<proteinExistence type="inferred from homology"/>
<dbReference type="HAMAP" id="MF_00323">
    <property type="entry name" value="Ferrochelatase"/>
    <property type="match status" value="1"/>
</dbReference>
<name>A0A419VWT3_9BACT</name>
<evidence type="ECO:0000256" key="5">
    <source>
        <dbReference type="ARBA" id="ARBA00023244"/>
    </source>
</evidence>
<keyword evidence="3 7" id="KW-0350">Heme biosynthesis</keyword>
<dbReference type="InterPro" id="IPR033659">
    <property type="entry name" value="Ferrochelatase_N"/>
</dbReference>
<accession>A0A419VWT3</accession>
<keyword evidence="7" id="KW-0963">Cytoplasm</keyword>
<evidence type="ECO:0000256" key="8">
    <source>
        <dbReference type="RuleBase" id="RU004185"/>
    </source>
</evidence>
<gene>
    <name evidence="7" type="primary">hemH</name>
    <name evidence="9" type="ORF">BC643_4234</name>
</gene>
<comment type="catalytic activity">
    <reaction evidence="7">
        <text>heme b + 2 H(+) = protoporphyrin IX + Fe(2+)</text>
        <dbReference type="Rhea" id="RHEA:22584"/>
        <dbReference type="ChEBI" id="CHEBI:15378"/>
        <dbReference type="ChEBI" id="CHEBI:29033"/>
        <dbReference type="ChEBI" id="CHEBI:57306"/>
        <dbReference type="ChEBI" id="CHEBI:60344"/>
        <dbReference type="EC" id="4.98.1.1"/>
    </reaction>
</comment>
<dbReference type="InterPro" id="IPR033644">
    <property type="entry name" value="Ferrochelatase_C"/>
</dbReference>
<dbReference type="UniPathway" id="UPA00252">
    <property type="reaction ID" value="UER00325"/>
</dbReference>
<dbReference type="PANTHER" id="PTHR11108">
    <property type="entry name" value="FERROCHELATASE"/>
    <property type="match status" value="1"/>
</dbReference>
<dbReference type="CDD" id="cd00419">
    <property type="entry name" value="Ferrochelatase_C"/>
    <property type="match status" value="1"/>
</dbReference>
<evidence type="ECO:0000256" key="4">
    <source>
        <dbReference type="ARBA" id="ARBA00023239"/>
    </source>
</evidence>
<organism evidence="9 10">
    <name type="scientific">Mangrovibacterium diazotrophicum</name>
    <dbReference type="NCBI Taxonomy" id="1261403"/>
    <lineage>
        <taxon>Bacteria</taxon>
        <taxon>Pseudomonadati</taxon>
        <taxon>Bacteroidota</taxon>
        <taxon>Bacteroidia</taxon>
        <taxon>Marinilabiliales</taxon>
        <taxon>Prolixibacteraceae</taxon>
        <taxon>Mangrovibacterium</taxon>
    </lineage>
</organism>
<keyword evidence="10" id="KW-1185">Reference proteome</keyword>
<keyword evidence="5 7" id="KW-0627">Porphyrin biosynthesis</keyword>
<keyword evidence="4 7" id="KW-0456">Lyase</keyword>
<dbReference type="InterPro" id="IPR001015">
    <property type="entry name" value="Ferrochelatase"/>
</dbReference>
<dbReference type="GO" id="GO:0005737">
    <property type="term" value="C:cytoplasm"/>
    <property type="evidence" value="ECO:0007669"/>
    <property type="project" value="UniProtKB-SubCell"/>
</dbReference>
<comment type="subcellular location">
    <subcellularLocation>
        <location evidence="7">Cytoplasm</location>
    </subcellularLocation>
</comment>
<dbReference type="AlphaFoldDB" id="A0A419VWT3"/>
<reference evidence="9 10" key="1">
    <citation type="submission" date="2018-09" db="EMBL/GenBank/DDBJ databases">
        <title>Genomic Encyclopedia of Archaeal and Bacterial Type Strains, Phase II (KMG-II): from individual species to whole genera.</title>
        <authorList>
            <person name="Goeker M."/>
        </authorList>
    </citation>
    <scope>NUCLEOTIDE SEQUENCE [LARGE SCALE GENOMIC DNA]</scope>
    <source>
        <strain evidence="9 10">DSM 27148</strain>
    </source>
</reference>
<evidence type="ECO:0000313" key="9">
    <source>
        <dbReference type="EMBL" id="RKD86536.1"/>
    </source>
</evidence>
<dbReference type="CDD" id="cd03411">
    <property type="entry name" value="Ferrochelatase_N"/>
    <property type="match status" value="1"/>
</dbReference>
<comment type="function">
    <text evidence="7">Catalyzes the ferrous insertion into protoporphyrin IX.</text>
</comment>
<evidence type="ECO:0000256" key="1">
    <source>
        <dbReference type="ARBA" id="ARBA00007718"/>
    </source>
</evidence>
<dbReference type="Proteomes" id="UP000283387">
    <property type="component" value="Unassembled WGS sequence"/>
</dbReference>
<dbReference type="Gene3D" id="3.40.50.1400">
    <property type="match status" value="3"/>
</dbReference>
<dbReference type="PANTHER" id="PTHR11108:SF1">
    <property type="entry name" value="FERROCHELATASE, MITOCHONDRIAL"/>
    <property type="match status" value="1"/>
</dbReference>
<dbReference type="GO" id="GO:0004325">
    <property type="term" value="F:ferrochelatase activity"/>
    <property type="evidence" value="ECO:0007669"/>
    <property type="project" value="UniProtKB-UniRule"/>
</dbReference>
<dbReference type="Pfam" id="PF00762">
    <property type="entry name" value="Ferrochelatase"/>
    <property type="match status" value="1"/>
</dbReference>
<dbReference type="EMBL" id="RAPN01000004">
    <property type="protein sequence ID" value="RKD86536.1"/>
    <property type="molecule type" value="Genomic_DNA"/>
</dbReference>
<sequence>MKKTGVLVVNLGTPNSYNKKDVGIYLREFLMDGRVIDIDHWKRWMLVNLIIVPFRAPKVAHEYQKLWLKDGSPLMVYGVQLVEKLNRKFNNSVVVELAMRYQNPSIQSGLEKLRKANVEEIIIFPLFPQYASATTGSVAEKVMEIVSKWNVIPNIQFINSYHDDQRYIGNFADKVKADIKKHTPDHILFSYHGIPERHLDNMNENGLELCARCQGTTCKQGNRKRYCYRSACFETTRLIAEKLRLPQETYTTAFQSRLGKDPWIQPYTDATIEKLAQTGTKKLLVVSPSFVADCLETTLEIGEQYRDLFKDKGGSEFHFTESLNADDAWVQTVYDILEKKITCSEGPTNKGIVHNIADFDPITSAN</sequence>